<evidence type="ECO:0000313" key="5">
    <source>
        <dbReference type="Proteomes" id="UP000790580"/>
    </source>
</evidence>
<protein>
    <submittedName>
        <fullName evidence="4">S9 family peptidase</fullName>
    </submittedName>
</protein>
<comment type="caution">
    <text evidence="4">The sequence shown here is derived from an EMBL/GenBank/DDBJ whole genome shotgun (WGS) entry which is preliminary data.</text>
</comment>
<gene>
    <name evidence="4" type="ORF">KS407_08425</name>
</gene>
<keyword evidence="2" id="KW-0645">Protease</keyword>
<dbReference type="RefSeq" id="WP_088075384.1">
    <property type="nucleotide sequence ID" value="NZ_JAHQCR010000034.1"/>
</dbReference>
<dbReference type="Pfam" id="PF07676">
    <property type="entry name" value="PD40"/>
    <property type="match status" value="2"/>
</dbReference>
<keyword evidence="1" id="KW-0378">Hydrolase</keyword>
<feature type="domain" description="Peptidase S9 prolyl oligopeptidase catalytic" evidence="3">
    <location>
        <begin position="491"/>
        <end position="695"/>
    </location>
</feature>
<keyword evidence="5" id="KW-1185">Reference proteome</keyword>
<dbReference type="InterPro" id="IPR001375">
    <property type="entry name" value="Peptidase_S9_cat"/>
</dbReference>
<dbReference type="InterPro" id="IPR011042">
    <property type="entry name" value="6-blade_b-propeller_TolB-like"/>
</dbReference>
<evidence type="ECO:0000256" key="2">
    <source>
        <dbReference type="ARBA" id="ARBA00022825"/>
    </source>
</evidence>
<dbReference type="SUPFAM" id="SSF82171">
    <property type="entry name" value="DPP6 N-terminal domain-like"/>
    <property type="match status" value="1"/>
</dbReference>
<dbReference type="EMBL" id="JAHQCR010000034">
    <property type="protein sequence ID" value="MBU9721469.1"/>
    <property type="molecule type" value="Genomic_DNA"/>
</dbReference>
<keyword evidence="2" id="KW-0720">Serine protease</keyword>
<proteinExistence type="predicted"/>
<dbReference type="Gene3D" id="2.120.10.30">
    <property type="entry name" value="TolB, C-terminal domain"/>
    <property type="match status" value="2"/>
</dbReference>
<evidence type="ECO:0000256" key="1">
    <source>
        <dbReference type="ARBA" id="ARBA00022801"/>
    </source>
</evidence>
<sequence>MSKRALSVEDFYRFKAPGDVKISSDKTKIVYVVQEVDKENDEFKTNIFMKNIITKATYQLTYSGKDSEPSFSPDGKKIAFVSSRGNKSQIWILPLDGGEAWCLKTNEAVAAPLLWTPDGEKIIYSATIFPHDEVVWSPYPGAPKSDAKRLKKLADQLHEEAKPNDEDNKKENQVKVITRFGYRFDGQGYFGQNRTHIFITPVKGAPQQHQKSVGQQVTFGDFDHAGPALSPDGNFLLVSSRRTKEADHEQKVDIWIFDMITKKHYLLYVSKGPSSMPIWSPCGNFIAFTGHDNREGASTTTDLWILKVDSFIETIKTYGEAKPLTTEDAKNATRKLDRPIGGTGTDIGYKGGKIVCWDGQNIFFLITDRGAGHLYSINVHDFHVKPVIQDENQSISGFDVRDGCIAYTLSSPERPQELFIYEKNRNLQLTTVNDNLIGELQLASWKKHQYTSNDGVKLDGWLMYPPKYDRKKKHPLVLLIHGGPHASFGPTFMFLSQLFAANGYLVFYSNPRGSETYGQEFASYIDTNWGDQDYHDIMEGVDSVIKEEAIDETNMFVHGWSYGGYMSSWIATQTDRFKAICTGASVTNMVSGYGTSDITLADEYEYGGTPWKGHTHLMKHSPINYVETVKTPVMLMHGENDLRVSPSQTEEFYIALKRLGKEAVMIRYPDEYHSLSRPIHQVDRFTRLVTWFNYYRDMRKHT</sequence>
<reference evidence="4 5" key="1">
    <citation type="submission" date="2021-06" db="EMBL/GenBank/DDBJ databases">
        <title>Bacillus sp. RD4P76, an endophyte from a halophyte.</title>
        <authorList>
            <person name="Sun J.-Q."/>
        </authorList>
    </citation>
    <scope>NUCLEOTIDE SEQUENCE [LARGE SCALE GENOMIC DNA]</scope>
    <source>
        <strain evidence="4 5">JCM 17098</strain>
    </source>
</reference>
<accession>A0ABS6JUU1</accession>
<dbReference type="SUPFAM" id="SSF53474">
    <property type="entry name" value="alpha/beta-Hydrolases"/>
    <property type="match status" value="1"/>
</dbReference>
<dbReference type="PANTHER" id="PTHR42776:SF27">
    <property type="entry name" value="DIPEPTIDYL PEPTIDASE FAMILY MEMBER 6"/>
    <property type="match status" value="1"/>
</dbReference>
<evidence type="ECO:0000259" key="3">
    <source>
        <dbReference type="Pfam" id="PF00326"/>
    </source>
</evidence>
<dbReference type="PANTHER" id="PTHR42776">
    <property type="entry name" value="SERINE PEPTIDASE S9 FAMILY MEMBER"/>
    <property type="match status" value="1"/>
</dbReference>
<evidence type="ECO:0000313" key="4">
    <source>
        <dbReference type="EMBL" id="MBU9721469.1"/>
    </source>
</evidence>
<name>A0ABS6JUU1_9BACI</name>
<dbReference type="Gene3D" id="3.40.50.1820">
    <property type="entry name" value="alpha/beta hydrolase"/>
    <property type="match status" value="1"/>
</dbReference>
<dbReference type="InterPro" id="IPR029058">
    <property type="entry name" value="AB_hydrolase_fold"/>
</dbReference>
<dbReference type="Pfam" id="PF00326">
    <property type="entry name" value="Peptidase_S9"/>
    <property type="match status" value="1"/>
</dbReference>
<organism evidence="4 5">
    <name type="scientific">Evansella alkalicola</name>
    <dbReference type="NCBI Taxonomy" id="745819"/>
    <lineage>
        <taxon>Bacteria</taxon>
        <taxon>Bacillati</taxon>
        <taxon>Bacillota</taxon>
        <taxon>Bacilli</taxon>
        <taxon>Bacillales</taxon>
        <taxon>Bacillaceae</taxon>
        <taxon>Evansella</taxon>
    </lineage>
</organism>
<dbReference type="Proteomes" id="UP000790580">
    <property type="component" value="Unassembled WGS sequence"/>
</dbReference>
<dbReference type="InterPro" id="IPR011659">
    <property type="entry name" value="WD40"/>
</dbReference>